<dbReference type="OrthoDB" id="1253990at2"/>
<dbReference type="NCBIfam" id="TIGR00199">
    <property type="entry name" value="PncC_domain"/>
    <property type="match status" value="1"/>
</dbReference>
<comment type="caution">
    <text evidence="2">The sequence shown here is derived from an EMBL/GenBank/DDBJ whole genome shotgun (WGS) entry which is preliminary data.</text>
</comment>
<evidence type="ECO:0000313" key="2">
    <source>
        <dbReference type="EMBL" id="KJL39110.1"/>
    </source>
</evidence>
<dbReference type="Proteomes" id="UP000033956">
    <property type="component" value="Unassembled WGS sequence"/>
</dbReference>
<dbReference type="Pfam" id="PF02464">
    <property type="entry name" value="CinA"/>
    <property type="match status" value="1"/>
</dbReference>
<dbReference type="EMBL" id="JYIZ01000052">
    <property type="protein sequence ID" value="KJL39110.1"/>
    <property type="molecule type" value="Genomic_DNA"/>
</dbReference>
<evidence type="ECO:0000259" key="1">
    <source>
        <dbReference type="Pfam" id="PF02464"/>
    </source>
</evidence>
<reference evidence="2 3" key="1">
    <citation type="submission" date="2015-02" db="EMBL/GenBank/DDBJ databases">
        <title>Draft genome sequences of ten Microbacterium spp. with emphasis on heavy metal contaminated environments.</title>
        <authorList>
            <person name="Corretto E."/>
        </authorList>
    </citation>
    <scope>NUCLEOTIDE SEQUENCE [LARGE SCALE GENOMIC DNA]</scope>
    <source>
        <strain evidence="2 3">DSM 12510</strain>
    </source>
</reference>
<dbReference type="STRING" id="92835.RS81_02204"/>
<dbReference type="PATRIC" id="fig|92835.4.peg.2237"/>
<dbReference type="RefSeq" id="WP_045276135.1">
    <property type="nucleotide sequence ID" value="NZ_BAAAUP010000009.1"/>
</dbReference>
<sequence>MTDAAALLAALHSRGWTVGTAESLTGGLVVARLVDVPGASATVRGGVVAYATDLKASVLGVDAGLLARVGAVDSEVARQMALGARRVTGADVGLATTGVAGPDPQDGQPVGTVFVAVSTPEGATVTQLALTGTRAQIRTAAVDAALEAGLGAVRPAGG</sequence>
<dbReference type="SUPFAM" id="SSF142433">
    <property type="entry name" value="CinA-like"/>
    <property type="match status" value="1"/>
</dbReference>
<protein>
    <submittedName>
        <fullName evidence="2">Competence-damage inducible protein</fullName>
    </submittedName>
</protein>
<proteinExistence type="predicted"/>
<organism evidence="2 3">
    <name type="scientific">Microbacterium terrae</name>
    <dbReference type="NCBI Taxonomy" id="69369"/>
    <lineage>
        <taxon>Bacteria</taxon>
        <taxon>Bacillati</taxon>
        <taxon>Actinomycetota</taxon>
        <taxon>Actinomycetes</taxon>
        <taxon>Micrococcales</taxon>
        <taxon>Microbacteriaceae</taxon>
        <taxon>Microbacterium</taxon>
    </lineage>
</organism>
<name>A0A0M2H5K3_9MICO</name>
<dbReference type="InterPro" id="IPR008136">
    <property type="entry name" value="CinA_C"/>
</dbReference>
<dbReference type="Gene3D" id="3.90.950.20">
    <property type="entry name" value="CinA-like"/>
    <property type="match status" value="1"/>
</dbReference>
<feature type="domain" description="CinA C-terminal" evidence="1">
    <location>
        <begin position="5"/>
        <end position="147"/>
    </location>
</feature>
<accession>A0A0M2H5K3</accession>
<dbReference type="InterPro" id="IPR036653">
    <property type="entry name" value="CinA-like_C"/>
</dbReference>
<evidence type="ECO:0000313" key="3">
    <source>
        <dbReference type="Proteomes" id="UP000033956"/>
    </source>
</evidence>
<gene>
    <name evidence="2" type="primary">cinA</name>
    <name evidence="2" type="ORF">RS81_02204</name>
</gene>
<keyword evidence="3" id="KW-1185">Reference proteome</keyword>
<dbReference type="AlphaFoldDB" id="A0A0M2H5K3"/>